<keyword evidence="5" id="KW-0325">Glycoprotein</keyword>
<evidence type="ECO:0000256" key="7">
    <source>
        <dbReference type="SAM" id="Phobius"/>
    </source>
</evidence>
<dbReference type="Proteomes" id="UP000829999">
    <property type="component" value="Chromosome 5"/>
</dbReference>
<comment type="subcellular location">
    <subcellularLocation>
        <location evidence="1">Secreted</location>
    </subcellularLocation>
</comment>
<reference evidence="11 12" key="1">
    <citation type="submission" date="2025-04" db="UniProtKB">
        <authorList>
            <consortium name="RefSeq"/>
        </authorList>
    </citation>
    <scope>IDENTIFICATION</scope>
    <source>
        <tissue evidence="11 12">Whole larval tissue</tissue>
    </source>
</reference>
<evidence type="ECO:0000256" key="5">
    <source>
        <dbReference type="ARBA" id="ARBA00023180"/>
    </source>
</evidence>
<evidence type="ECO:0000256" key="6">
    <source>
        <dbReference type="SAM" id="Coils"/>
    </source>
</evidence>
<dbReference type="RefSeq" id="XP_050549595.1">
    <property type="nucleotide sequence ID" value="XM_050693638.1"/>
</dbReference>
<name>A0A9R0DM53_SPOFR</name>
<evidence type="ECO:0000313" key="11">
    <source>
        <dbReference type="RefSeq" id="XP_050549591.1"/>
    </source>
</evidence>
<dbReference type="RefSeq" id="XP_050549593.1">
    <property type="nucleotide sequence ID" value="XM_050693636.1"/>
</dbReference>
<dbReference type="InterPro" id="IPR019326">
    <property type="entry name" value="NDNF"/>
</dbReference>
<evidence type="ECO:0000313" key="14">
    <source>
        <dbReference type="RefSeq" id="XP_050549594.1"/>
    </source>
</evidence>
<dbReference type="PANTHER" id="PTHR14619">
    <property type="entry name" value="NEURON-DERIVED NEUROTROPHIC FACTOR"/>
    <property type="match status" value="1"/>
</dbReference>
<feature type="coiled-coil region" evidence="6">
    <location>
        <begin position="250"/>
        <end position="280"/>
    </location>
</feature>
<dbReference type="RefSeq" id="XP_050549592.1">
    <property type="nucleotide sequence ID" value="XM_050693635.1"/>
</dbReference>
<proteinExistence type="predicted"/>
<protein>
    <submittedName>
        <fullName evidence="11">Protein NDNF-like isoform X1</fullName>
    </submittedName>
    <submittedName>
        <fullName evidence="12">Protein NDNF-like isoform X2</fullName>
    </submittedName>
    <submittedName>
        <fullName evidence="13">Protein NDNF-like isoform X3</fullName>
    </submittedName>
    <submittedName>
        <fullName evidence="14">Protein NDNF-like isoform X4</fullName>
    </submittedName>
    <submittedName>
        <fullName evidence="15">Protein NDNF-like isoform X5</fullName>
    </submittedName>
</protein>
<feature type="domain" description="Neuron-derived neurotrophic factor first Fn(III)" evidence="8">
    <location>
        <begin position="222"/>
        <end position="367"/>
    </location>
</feature>
<organism evidence="10 14">
    <name type="scientific">Spodoptera frugiperda</name>
    <name type="common">Fall armyworm</name>
    <dbReference type="NCBI Taxonomy" id="7108"/>
    <lineage>
        <taxon>Eukaryota</taxon>
        <taxon>Metazoa</taxon>
        <taxon>Ecdysozoa</taxon>
        <taxon>Arthropoda</taxon>
        <taxon>Hexapoda</taxon>
        <taxon>Insecta</taxon>
        <taxon>Pterygota</taxon>
        <taxon>Neoptera</taxon>
        <taxon>Endopterygota</taxon>
        <taxon>Lepidoptera</taxon>
        <taxon>Glossata</taxon>
        <taxon>Ditrysia</taxon>
        <taxon>Noctuoidea</taxon>
        <taxon>Noctuidae</taxon>
        <taxon>Amphipyrinae</taxon>
        <taxon>Spodoptera</taxon>
    </lineage>
</organism>
<dbReference type="InterPro" id="IPR055271">
    <property type="entry name" value="NDNF_Fn(III)_1"/>
</dbReference>
<keyword evidence="3" id="KW-0732">Signal</keyword>
<evidence type="ECO:0000313" key="13">
    <source>
        <dbReference type="RefSeq" id="XP_050549593.1"/>
    </source>
</evidence>
<evidence type="ECO:0000256" key="3">
    <source>
        <dbReference type="ARBA" id="ARBA00022729"/>
    </source>
</evidence>
<dbReference type="OrthoDB" id="9872501at2759"/>
<gene>
    <name evidence="11 12 13 14 15" type="primary">LOC118271791</name>
</gene>
<accession>A0A9R0DM53</accession>
<feature type="transmembrane region" description="Helical" evidence="7">
    <location>
        <begin position="66"/>
        <end position="84"/>
    </location>
</feature>
<evidence type="ECO:0000313" key="15">
    <source>
        <dbReference type="RefSeq" id="XP_050549595.1"/>
    </source>
</evidence>
<evidence type="ECO:0000256" key="1">
    <source>
        <dbReference type="ARBA" id="ARBA00004613"/>
    </source>
</evidence>
<dbReference type="RefSeq" id="XP_050549591.1">
    <property type="nucleotide sequence ID" value="XM_050693634.1"/>
</dbReference>
<evidence type="ECO:0000256" key="4">
    <source>
        <dbReference type="ARBA" id="ARBA00022737"/>
    </source>
</evidence>
<keyword evidence="7" id="KW-0472">Membrane</keyword>
<evidence type="ECO:0000259" key="9">
    <source>
        <dbReference type="Pfam" id="PF19433"/>
    </source>
</evidence>
<feature type="domain" description="Protein NDNF C-terminal" evidence="9">
    <location>
        <begin position="478"/>
        <end position="624"/>
    </location>
</feature>
<dbReference type="GO" id="GO:0005576">
    <property type="term" value="C:extracellular region"/>
    <property type="evidence" value="ECO:0007669"/>
    <property type="project" value="UniProtKB-SubCell"/>
</dbReference>
<evidence type="ECO:0000313" key="10">
    <source>
        <dbReference type="Proteomes" id="UP000829999"/>
    </source>
</evidence>
<evidence type="ECO:0000259" key="8">
    <source>
        <dbReference type="Pfam" id="PF10179"/>
    </source>
</evidence>
<evidence type="ECO:0000256" key="2">
    <source>
        <dbReference type="ARBA" id="ARBA00022525"/>
    </source>
</evidence>
<keyword evidence="4" id="KW-0677">Repeat</keyword>
<keyword evidence="10" id="KW-1185">Reference proteome</keyword>
<keyword evidence="7" id="KW-1133">Transmembrane helix</keyword>
<keyword evidence="7" id="KW-0812">Transmembrane</keyword>
<dbReference type="PANTHER" id="PTHR14619:SF3">
    <property type="entry name" value="PROTEIN NDNF"/>
    <property type="match status" value="1"/>
</dbReference>
<dbReference type="AlphaFoldDB" id="A0A9R0DM53"/>
<dbReference type="Pfam" id="PF19433">
    <property type="entry name" value="NDNF_C"/>
    <property type="match status" value="1"/>
</dbReference>
<sequence length="627" mass="70011">MFLILVLYSILFFTIALNFKYVFINGECFYFCGLFPVVCLGWVLCFESKFLSCIATISDMRKLSIFTMRLASLLVLHAAGAGLASPTVLVSRPVAKVPVEWLPIDNQTVYRLGEGESKSLELNTSSISQTIVFITISPCSRDFHWALYYGKAGNNNGQLILQKESASGEMSTFSLNISQHDKYVMVLSTTRGGAAVVSVRGEATRHVRMRLRVRSRRRLAANWEPSPIDPQETTYCVVASHRKNYTSLCAAHHDIKMSRLENKSNRLNQELDRIKQNERLDNETRFDLISEVDNKINVDSDFFNVYEGNFNNVFRRKKFGRSTKVTDEDPVIACVGGRTHHLIENLDPSTTYFVSVFGVAKDRRSGSLLAMGSVRPRTSTAKRLRENIPTKADIRGRSVFYFKATVGAGGGLWLTLSTCGGAVDVEVLVRGKRLHMVRNIDPHSKFFVPAPIATSSIQETSDEGSVQFDSSSEEARMRYVIKVVPSKWDRDGAVGIELTASTTRWGMNTPELTEDGAVVRELRPIRSCRSVDVAFLPATHNATDVIRYCIIARETISGEAYGCWSTRKAVKGQCVNHTQKSSRVIKQKIGGLKAGRKYAIQVIASNKGYSVPYNTLYVDTKVSCKED</sequence>
<feature type="transmembrane region" description="Helical" evidence="7">
    <location>
        <begin position="28"/>
        <end position="46"/>
    </location>
</feature>
<keyword evidence="6" id="KW-0175">Coiled coil</keyword>
<dbReference type="Pfam" id="PF10179">
    <property type="entry name" value="NDNF"/>
    <property type="match status" value="1"/>
</dbReference>
<dbReference type="InterPro" id="IPR045805">
    <property type="entry name" value="NDNF_C"/>
</dbReference>
<keyword evidence="2" id="KW-0964">Secreted</keyword>
<dbReference type="RefSeq" id="XP_050549594.1">
    <property type="nucleotide sequence ID" value="XM_050693637.1"/>
</dbReference>
<dbReference type="GeneID" id="118271791"/>
<evidence type="ECO:0000313" key="12">
    <source>
        <dbReference type="RefSeq" id="XP_050549592.1"/>
    </source>
</evidence>